<evidence type="ECO:0000256" key="2">
    <source>
        <dbReference type="SAM" id="Phobius"/>
    </source>
</evidence>
<evidence type="ECO:0000313" key="4">
    <source>
        <dbReference type="Proteomes" id="UP001202328"/>
    </source>
</evidence>
<evidence type="ECO:0000256" key="1">
    <source>
        <dbReference type="SAM" id="MobiDB-lite"/>
    </source>
</evidence>
<evidence type="ECO:0000313" key="3">
    <source>
        <dbReference type="EMBL" id="KAI3914627.1"/>
    </source>
</evidence>
<keyword evidence="4" id="KW-1185">Reference proteome</keyword>
<feature type="transmembrane region" description="Helical" evidence="2">
    <location>
        <begin position="23"/>
        <end position="45"/>
    </location>
</feature>
<accession>A0AAD4SMH8</accession>
<gene>
    <name evidence="3" type="ORF">MKW98_005677</name>
</gene>
<feature type="compositionally biased region" description="Basic and acidic residues" evidence="1">
    <location>
        <begin position="136"/>
        <end position="159"/>
    </location>
</feature>
<organism evidence="3 4">
    <name type="scientific">Papaver atlanticum</name>
    <dbReference type="NCBI Taxonomy" id="357466"/>
    <lineage>
        <taxon>Eukaryota</taxon>
        <taxon>Viridiplantae</taxon>
        <taxon>Streptophyta</taxon>
        <taxon>Embryophyta</taxon>
        <taxon>Tracheophyta</taxon>
        <taxon>Spermatophyta</taxon>
        <taxon>Magnoliopsida</taxon>
        <taxon>Ranunculales</taxon>
        <taxon>Papaveraceae</taxon>
        <taxon>Papaveroideae</taxon>
        <taxon>Papaver</taxon>
    </lineage>
</organism>
<keyword evidence="2" id="KW-1133">Transmembrane helix</keyword>
<keyword evidence="2" id="KW-0812">Transmembrane</keyword>
<feature type="compositionally biased region" description="Basic and acidic residues" evidence="1">
    <location>
        <begin position="94"/>
        <end position="123"/>
    </location>
</feature>
<dbReference type="AlphaFoldDB" id="A0AAD4SMH8"/>
<feature type="compositionally biased region" description="Basic and acidic residues" evidence="1">
    <location>
        <begin position="184"/>
        <end position="199"/>
    </location>
</feature>
<reference evidence="3" key="1">
    <citation type="submission" date="2022-04" db="EMBL/GenBank/DDBJ databases">
        <title>A functionally conserved STORR gene fusion in Papaver species that diverged 16.8 million years ago.</title>
        <authorList>
            <person name="Catania T."/>
        </authorList>
    </citation>
    <scope>NUCLEOTIDE SEQUENCE</scope>
    <source>
        <strain evidence="3">S-188037</strain>
    </source>
</reference>
<sequence length="273" mass="28614">MNFGVTQKGGGGGSGFPVMPKSLTSIVVSVGGLALFVIFASWLLISNPASSPVNGSSLFSISNNSTKSGFDSSPLVGLDNNNETVTLLTQKPPSDSRDDEKLPSISSDKIDSDASVEIKEKGVETGPIDNKPPDVSSDKPEDILPKDSDKIDLGEKGKQEITSNIPEEIPVPSPPLSDVTNKIDSGEKGFETGGKKGFENETDTGNKGFETEGNGGVSDSGSPSKTEEEIPTPSPPLSKDSSKTPLQVTVISSMENGFMIQKALFIQTIHVQS</sequence>
<dbReference type="EMBL" id="JAJJMB010009250">
    <property type="protein sequence ID" value="KAI3914627.1"/>
    <property type="molecule type" value="Genomic_DNA"/>
</dbReference>
<name>A0AAD4SMH8_9MAGN</name>
<feature type="region of interest" description="Disordered" evidence="1">
    <location>
        <begin position="86"/>
        <end position="244"/>
    </location>
</feature>
<protein>
    <submittedName>
        <fullName evidence="3">Uncharacterized protein</fullName>
    </submittedName>
</protein>
<dbReference type="Proteomes" id="UP001202328">
    <property type="component" value="Unassembled WGS sequence"/>
</dbReference>
<comment type="caution">
    <text evidence="3">The sequence shown here is derived from an EMBL/GenBank/DDBJ whole genome shotgun (WGS) entry which is preliminary data.</text>
</comment>
<proteinExistence type="predicted"/>
<keyword evidence="2" id="KW-0472">Membrane</keyword>